<feature type="transmembrane region" description="Helical" evidence="2">
    <location>
        <begin position="74"/>
        <end position="93"/>
    </location>
</feature>
<dbReference type="STRING" id="765257.A0A0C9YPS1"/>
<keyword evidence="2" id="KW-0472">Membrane</keyword>
<dbReference type="AlphaFoldDB" id="A0A0C9YPS1"/>
<proteinExistence type="predicted"/>
<dbReference type="OrthoDB" id="3233661at2759"/>
<sequence>MILADEDDAQRIKDPPVASPTIRYPERAAGRRPCSPLPDYETSQALTYNNVNDSSSTLRKPPQRRRFLSWRSTLVALVVYILLTLVIGIPIIVKENQPSGNEKYPSNSIAYAAPWPNKSTGSYYTPNINNISSPTQLGLDPVCNNWTVVAVLDGGPTVQAWTENIVSSNGQFSLTLNASYARDFGIVFGDLYVGVNPDQSVQNTTLSIKMQISNSSVFDQTFTCFSLTENTTDLSLYVPNSLSSSDSILYNITLLFPQSQAPSQVNSFGTFLPLFDQHFSSFSDFVTFEKVSLEGPTSKMAIDSLSARQVFIETSMQPIVGNFYASESLVLSTILAPIEANITLYNDPDSNVPTFLAIDTGNSNLTSMLTLSAPNKVPPQGPNFIASMRTFYGTLNSTIVHDPSSPPTSIKIHAENGVGPSSLTLDEKFQGIFQVTTKQARALVTKGDAQSTNPWAPDLQRDMVTTVNSTARMNGWIGWGDQPQWDSSQQGEVVVDTSLADASLYFLG</sequence>
<evidence type="ECO:0000313" key="4">
    <source>
        <dbReference type="Proteomes" id="UP000054018"/>
    </source>
</evidence>
<evidence type="ECO:0000256" key="1">
    <source>
        <dbReference type="SAM" id="MobiDB-lite"/>
    </source>
</evidence>
<evidence type="ECO:0000256" key="2">
    <source>
        <dbReference type="SAM" id="Phobius"/>
    </source>
</evidence>
<name>A0A0C9YPS1_9AGAM</name>
<reference evidence="4" key="2">
    <citation type="submission" date="2015-01" db="EMBL/GenBank/DDBJ databases">
        <title>Evolutionary Origins and Diversification of the Mycorrhizal Mutualists.</title>
        <authorList>
            <consortium name="DOE Joint Genome Institute"/>
            <consortium name="Mycorrhizal Genomics Consortium"/>
            <person name="Kohler A."/>
            <person name="Kuo A."/>
            <person name="Nagy L.G."/>
            <person name="Floudas D."/>
            <person name="Copeland A."/>
            <person name="Barry K.W."/>
            <person name="Cichocki N."/>
            <person name="Veneault-Fourrey C."/>
            <person name="LaButti K."/>
            <person name="Lindquist E.A."/>
            <person name="Lipzen A."/>
            <person name="Lundell T."/>
            <person name="Morin E."/>
            <person name="Murat C."/>
            <person name="Riley R."/>
            <person name="Ohm R."/>
            <person name="Sun H."/>
            <person name="Tunlid A."/>
            <person name="Henrissat B."/>
            <person name="Grigoriev I.V."/>
            <person name="Hibbett D.S."/>
            <person name="Martin F."/>
        </authorList>
    </citation>
    <scope>NUCLEOTIDE SEQUENCE [LARGE SCALE GENOMIC DNA]</scope>
    <source>
        <strain evidence="4">441</strain>
    </source>
</reference>
<reference evidence="3 4" key="1">
    <citation type="submission" date="2014-04" db="EMBL/GenBank/DDBJ databases">
        <authorList>
            <consortium name="DOE Joint Genome Institute"/>
            <person name="Kuo A."/>
            <person name="Kohler A."/>
            <person name="Costa M.D."/>
            <person name="Nagy L.G."/>
            <person name="Floudas D."/>
            <person name="Copeland A."/>
            <person name="Barry K.W."/>
            <person name="Cichocki N."/>
            <person name="Veneault-Fourrey C."/>
            <person name="LaButti K."/>
            <person name="Lindquist E.A."/>
            <person name="Lipzen A."/>
            <person name="Lundell T."/>
            <person name="Morin E."/>
            <person name="Murat C."/>
            <person name="Sun H."/>
            <person name="Tunlid A."/>
            <person name="Henrissat B."/>
            <person name="Grigoriev I.V."/>
            <person name="Hibbett D.S."/>
            <person name="Martin F."/>
            <person name="Nordberg H.P."/>
            <person name="Cantor M.N."/>
            <person name="Hua S.X."/>
        </authorList>
    </citation>
    <scope>NUCLEOTIDE SEQUENCE [LARGE SCALE GENOMIC DNA]</scope>
    <source>
        <strain evidence="3 4">441</strain>
    </source>
</reference>
<gene>
    <name evidence="3" type="ORF">PISMIDRAFT_675333</name>
</gene>
<dbReference type="Proteomes" id="UP000054018">
    <property type="component" value="Unassembled WGS sequence"/>
</dbReference>
<keyword evidence="2" id="KW-1133">Transmembrane helix</keyword>
<accession>A0A0C9YPS1</accession>
<dbReference type="EMBL" id="KN833698">
    <property type="protein sequence ID" value="KIK27035.1"/>
    <property type="molecule type" value="Genomic_DNA"/>
</dbReference>
<organism evidence="3 4">
    <name type="scientific">Pisolithus microcarpus 441</name>
    <dbReference type="NCBI Taxonomy" id="765257"/>
    <lineage>
        <taxon>Eukaryota</taxon>
        <taxon>Fungi</taxon>
        <taxon>Dikarya</taxon>
        <taxon>Basidiomycota</taxon>
        <taxon>Agaricomycotina</taxon>
        <taxon>Agaricomycetes</taxon>
        <taxon>Agaricomycetidae</taxon>
        <taxon>Boletales</taxon>
        <taxon>Sclerodermatineae</taxon>
        <taxon>Pisolithaceae</taxon>
        <taxon>Pisolithus</taxon>
    </lineage>
</organism>
<dbReference type="HOGENOM" id="CLU_037968_0_0_1"/>
<feature type="region of interest" description="Disordered" evidence="1">
    <location>
        <begin position="1"/>
        <end position="41"/>
    </location>
</feature>
<keyword evidence="4" id="KW-1185">Reference proteome</keyword>
<protein>
    <submittedName>
        <fullName evidence="3">Uncharacterized protein</fullName>
    </submittedName>
</protein>
<keyword evidence="2" id="KW-0812">Transmembrane</keyword>
<evidence type="ECO:0000313" key="3">
    <source>
        <dbReference type="EMBL" id="KIK27035.1"/>
    </source>
</evidence>